<proteinExistence type="predicted"/>
<sequence>MGGAVTARTLIVLRHAKAAHVPGLADAERPLTDRGERDARRIGEVLAGLGLRPDLVLCSPSVRTRRTAELAVPDGPVEYERDVYEAYADELLALLRRTGPEVRTLLLVGHNPGVHELVMGLTARDGDPGFPPGAFAVIETDDEWAELEAGRAVTRWSPKGD</sequence>
<reference evidence="2" key="1">
    <citation type="journal article" date="2019" name="Int. J. Syst. Evol. Microbiol.">
        <title>The Global Catalogue of Microorganisms (GCM) 10K type strain sequencing project: providing services to taxonomists for standard genome sequencing and annotation.</title>
        <authorList>
            <consortium name="The Broad Institute Genomics Platform"/>
            <consortium name="The Broad Institute Genome Sequencing Center for Infectious Disease"/>
            <person name="Wu L."/>
            <person name="Ma J."/>
        </authorList>
    </citation>
    <scope>NUCLEOTIDE SEQUENCE [LARGE SCALE GENOMIC DNA]</scope>
    <source>
        <strain evidence="2">JCM 9373</strain>
    </source>
</reference>
<evidence type="ECO:0000313" key="1">
    <source>
        <dbReference type="EMBL" id="GAA3164573.1"/>
    </source>
</evidence>
<dbReference type="SUPFAM" id="SSF53254">
    <property type="entry name" value="Phosphoglycerate mutase-like"/>
    <property type="match status" value="1"/>
</dbReference>
<name>A0ABP6P185_9ACTN</name>
<dbReference type="InterPro" id="IPR029033">
    <property type="entry name" value="His_PPase_superfam"/>
</dbReference>
<dbReference type="CDD" id="cd07067">
    <property type="entry name" value="HP_PGM_like"/>
    <property type="match status" value="1"/>
</dbReference>
<accession>A0ABP6P185</accession>
<dbReference type="PANTHER" id="PTHR47623">
    <property type="entry name" value="OS09G0287300 PROTEIN"/>
    <property type="match status" value="1"/>
</dbReference>
<dbReference type="Proteomes" id="UP001500320">
    <property type="component" value="Unassembled WGS sequence"/>
</dbReference>
<dbReference type="InterPro" id="IPR013078">
    <property type="entry name" value="His_Pase_superF_clade-1"/>
</dbReference>
<keyword evidence="2" id="KW-1185">Reference proteome</keyword>
<dbReference type="Gene3D" id="3.40.50.1240">
    <property type="entry name" value="Phosphoglycerate mutase-like"/>
    <property type="match status" value="1"/>
</dbReference>
<organism evidence="1 2">
    <name type="scientific">Planomonospora alba</name>
    <dbReference type="NCBI Taxonomy" id="161354"/>
    <lineage>
        <taxon>Bacteria</taxon>
        <taxon>Bacillati</taxon>
        <taxon>Actinomycetota</taxon>
        <taxon>Actinomycetes</taxon>
        <taxon>Streptosporangiales</taxon>
        <taxon>Streptosporangiaceae</taxon>
        <taxon>Planomonospora</taxon>
    </lineage>
</organism>
<dbReference type="PANTHER" id="PTHR47623:SF1">
    <property type="entry name" value="OS09G0287300 PROTEIN"/>
    <property type="match status" value="1"/>
</dbReference>
<dbReference type="EMBL" id="BAAAUT010000086">
    <property type="protein sequence ID" value="GAA3164573.1"/>
    <property type="molecule type" value="Genomic_DNA"/>
</dbReference>
<comment type="caution">
    <text evidence="1">The sequence shown here is derived from an EMBL/GenBank/DDBJ whole genome shotgun (WGS) entry which is preliminary data.</text>
</comment>
<dbReference type="SMART" id="SM00855">
    <property type="entry name" value="PGAM"/>
    <property type="match status" value="1"/>
</dbReference>
<gene>
    <name evidence="1" type="ORF">GCM10010466_64340</name>
</gene>
<protein>
    <submittedName>
        <fullName evidence="1">Histidine phosphatase family protein</fullName>
    </submittedName>
</protein>
<evidence type="ECO:0000313" key="2">
    <source>
        <dbReference type="Proteomes" id="UP001500320"/>
    </source>
</evidence>
<dbReference type="Pfam" id="PF00300">
    <property type="entry name" value="His_Phos_1"/>
    <property type="match status" value="1"/>
</dbReference>